<proteinExistence type="inferred from homology"/>
<name>A0ABP0ZE69_9ROSI</name>
<keyword evidence="3" id="KW-0808">Transferase</keyword>
<evidence type="ECO:0000256" key="2">
    <source>
        <dbReference type="ARBA" id="ARBA00010271"/>
    </source>
</evidence>
<evidence type="ECO:0000256" key="3">
    <source>
        <dbReference type="ARBA" id="ARBA00022676"/>
    </source>
</evidence>
<dbReference type="EMBL" id="OZ021743">
    <property type="protein sequence ID" value="CAK9329646.1"/>
    <property type="molecule type" value="Genomic_DNA"/>
</dbReference>
<gene>
    <name evidence="7" type="ORF">CITCOLO1_LOCUS22121</name>
</gene>
<keyword evidence="8" id="KW-1185">Reference proteome</keyword>
<keyword evidence="5" id="KW-0333">Golgi apparatus</keyword>
<dbReference type="PANTHER" id="PTHR11062">
    <property type="entry name" value="EXOSTOSIN HEPARAN SULFATE GLYCOSYLTRANSFERASE -RELATED"/>
    <property type="match status" value="1"/>
</dbReference>
<comment type="similarity">
    <text evidence="2">Belongs to the glycosyltransferase 47 family.</text>
</comment>
<dbReference type="Proteomes" id="UP001642487">
    <property type="component" value="Chromosome 9"/>
</dbReference>
<keyword evidence="4" id="KW-0735">Signal-anchor</keyword>
<feature type="domain" description="Exostosin GT47" evidence="6">
    <location>
        <begin position="34"/>
        <end position="87"/>
    </location>
</feature>
<keyword evidence="3" id="KW-0328">Glycosyltransferase</keyword>
<accession>A0ABP0ZE69</accession>
<keyword evidence="4" id="KW-0812">Transmembrane</keyword>
<comment type="subcellular location">
    <subcellularLocation>
        <location evidence="1">Golgi apparatus membrane</location>
        <topology evidence="1">Single-pass type II membrane protein</topology>
    </subcellularLocation>
</comment>
<reference evidence="7 8" key="1">
    <citation type="submission" date="2024-03" db="EMBL/GenBank/DDBJ databases">
        <authorList>
            <person name="Gkanogiannis A."/>
            <person name="Becerra Lopez-Lavalle L."/>
        </authorList>
    </citation>
    <scope>NUCLEOTIDE SEQUENCE [LARGE SCALE GENOMIC DNA]</scope>
</reference>
<dbReference type="Pfam" id="PF03016">
    <property type="entry name" value="Exostosin_GT47"/>
    <property type="match status" value="1"/>
</dbReference>
<evidence type="ECO:0000313" key="7">
    <source>
        <dbReference type="EMBL" id="CAK9329646.1"/>
    </source>
</evidence>
<organism evidence="7 8">
    <name type="scientific">Citrullus colocynthis</name>
    <name type="common">colocynth</name>
    <dbReference type="NCBI Taxonomy" id="252529"/>
    <lineage>
        <taxon>Eukaryota</taxon>
        <taxon>Viridiplantae</taxon>
        <taxon>Streptophyta</taxon>
        <taxon>Embryophyta</taxon>
        <taxon>Tracheophyta</taxon>
        <taxon>Spermatophyta</taxon>
        <taxon>Magnoliopsida</taxon>
        <taxon>eudicotyledons</taxon>
        <taxon>Gunneridae</taxon>
        <taxon>Pentapetalae</taxon>
        <taxon>rosids</taxon>
        <taxon>fabids</taxon>
        <taxon>Cucurbitales</taxon>
        <taxon>Cucurbitaceae</taxon>
        <taxon>Benincaseae</taxon>
        <taxon>Citrullus</taxon>
    </lineage>
</organism>
<sequence length="128" mass="14960">MVPLSSCNQNYCPDKVKIHIYNAWDWKQEVAANCPSGYEVARPSLVEAIHSGCVPVVIYNYYSLSFNDVLNWSKLSLQISSERIPKNLEETKLIEKNLDLKNRQRRPYSLFLFPFFTTTCRRPIHQSF</sequence>
<evidence type="ECO:0000256" key="5">
    <source>
        <dbReference type="ARBA" id="ARBA00023034"/>
    </source>
</evidence>
<evidence type="ECO:0000313" key="8">
    <source>
        <dbReference type="Proteomes" id="UP001642487"/>
    </source>
</evidence>
<protein>
    <recommendedName>
        <fullName evidence="6">Exostosin GT47 domain-containing protein</fullName>
    </recommendedName>
</protein>
<dbReference type="InterPro" id="IPR004263">
    <property type="entry name" value="Exostosin"/>
</dbReference>
<dbReference type="InterPro" id="IPR040911">
    <property type="entry name" value="Exostosin_GT47"/>
</dbReference>
<evidence type="ECO:0000256" key="1">
    <source>
        <dbReference type="ARBA" id="ARBA00004323"/>
    </source>
</evidence>
<dbReference type="PANTHER" id="PTHR11062:SF360">
    <property type="entry name" value="EXOSTOSIN GT47 DOMAIN-CONTAINING PROTEIN"/>
    <property type="match status" value="1"/>
</dbReference>
<evidence type="ECO:0000259" key="6">
    <source>
        <dbReference type="Pfam" id="PF03016"/>
    </source>
</evidence>
<evidence type="ECO:0000256" key="4">
    <source>
        <dbReference type="ARBA" id="ARBA00022968"/>
    </source>
</evidence>